<dbReference type="InterPro" id="IPR036163">
    <property type="entry name" value="HMA_dom_sf"/>
</dbReference>
<dbReference type="InterPro" id="IPR006121">
    <property type="entry name" value="HMA_dom"/>
</dbReference>
<dbReference type="PROSITE" id="PS50846">
    <property type="entry name" value="HMA_2"/>
    <property type="match status" value="1"/>
</dbReference>
<dbReference type="SUPFAM" id="SSF55008">
    <property type="entry name" value="HMA, heavy metal-associated domain"/>
    <property type="match status" value="1"/>
</dbReference>
<dbReference type="Pfam" id="PF00403">
    <property type="entry name" value="HMA"/>
    <property type="match status" value="1"/>
</dbReference>
<accession>A0A1S8CYF7</accession>
<dbReference type="STRING" id="207340.APZ41_021790"/>
<proteinExistence type="predicted"/>
<dbReference type="GO" id="GO:0046872">
    <property type="term" value="F:metal ion binding"/>
    <property type="evidence" value="ECO:0007669"/>
    <property type="project" value="InterPro"/>
</dbReference>
<dbReference type="RefSeq" id="WP_139341840.1">
    <property type="nucleotide sequence ID" value="NZ_LLWF02000221.1"/>
</dbReference>
<reference evidence="2" key="1">
    <citation type="submission" date="2016-12" db="EMBL/GenBank/DDBJ databases">
        <title>Draft genome sequence of Roseomonas mucosa strain AU37, isolated from a peripheral intravenous catheter.</title>
        <authorList>
            <person name="Choudhury M.A."/>
            <person name="Sidjabat H.E."/>
            <person name="Wailan A.M."/>
            <person name="Zhang L."/>
            <person name="Marsh N.M."/>
            <person name="Rickard C.M."/>
            <person name="Davies M."/>
            <person name="Mcmillan D.J."/>
        </authorList>
    </citation>
    <scope>NUCLEOTIDE SEQUENCE [LARGE SCALE GENOMIC DNA]</scope>
    <source>
        <strain evidence="2">AU37</strain>
    </source>
</reference>
<evidence type="ECO:0000259" key="1">
    <source>
        <dbReference type="PROSITE" id="PS50846"/>
    </source>
</evidence>
<keyword evidence="3" id="KW-1185">Reference proteome</keyword>
<evidence type="ECO:0000313" key="2">
    <source>
        <dbReference type="EMBL" id="ONH81093.1"/>
    </source>
</evidence>
<protein>
    <recommendedName>
        <fullName evidence="1">HMA domain-containing protein</fullName>
    </recommendedName>
</protein>
<gene>
    <name evidence="2" type="ORF">APZ41_021790</name>
</gene>
<dbReference type="Gene3D" id="3.30.70.100">
    <property type="match status" value="1"/>
</dbReference>
<organism evidence="2 3">
    <name type="scientific">Roseomonas mucosa</name>
    <dbReference type="NCBI Taxonomy" id="207340"/>
    <lineage>
        <taxon>Bacteria</taxon>
        <taxon>Pseudomonadati</taxon>
        <taxon>Pseudomonadota</taxon>
        <taxon>Alphaproteobacteria</taxon>
        <taxon>Acetobacterales</taxon>
        <taxon>Roseomonadaceae</taxon>
        <taxon>Roseomonas</taxon>
    </lineage>
</organism>
<feature type="domain" description="HMA" evidence="1">
    <location>
        <begin position="9"/>
        <end position="53"/>
    </location>
</feature>
<comment type="caution">
    <text evidence="2">The sequence shown here is derived from an EMBL/GenBank/DDBJ whole genome shotgun (WGS) entry which is preliminary data.</text>
</comment>
<sequence length="53" mass="5759">MTGADTSEERLSWRVEGMDCPSCAAKVEKAVARLPGVHSPRLNFTAERLSLAL</sequence>
<dbReference type="OrthoDB" id="9814359at2"/>
<dbReference type="Proteomes" id="UP000054844">
    <property type="component" value="Unassembled WGS sequence"/>
</dbReference>
<name>A0A1S8CYF7_9PROT</name>
<evidence type="ECO:0000313" key="3">
    <source>
        <dbReference type="Proteomes" id="UP000054844"/>
    </source>
</evidence>
<feature type="non-terminal residue" evidence="2">
    <location>
        <position position="53"/>
    </location>
</feature>
<dbReference type="CDD" id="cd00371">
    <property type="entry name" value="HMA"/>
    <property type="match status" value="1"/>
</dbReference>
<dbReference type="AlphaFoldDB" id="A0A1S8CYF7"/>
<dbReference type="EMBL" id="LLWF02000221">
    <property type="protein sequence ID" value="ONH81093.1"/>
    <property type="molecule type" value="Genomic_DNA"/>
</dbReference>